<dbReference type="AlphaFoldDB" id="A0A0C2UV23"/>
<organism evidence="1 2">
    <name type="scientific">Paramagnetospirillum magnetotacticum MS-1</name>
    <dbReference type="NCBI Taxonomy" id="272627"/>
    <lineage>
        <taxon>Bacteria</taxon>
        <taxon>Pseudomonadati</taxon>
        <taxon>Pseudomonadota</taxon>
        <taxon>Alphaproteobacteria</taxon>
        <taxon>Rhodospirillales</taxon>
        <taxon>Magnetospirillaceae</taxon>
        <taxon>Paramagnetospirillum</taxon>
    </lineage>
</organism>
<protein>
    <submittedName>
        <fullName evidence="1">Uncharacterized protein</fullName>
    </submittedName>
</protein>
<dbReference type="RefSeq" id="WP_009867973.1">
    <property type="nucleotide sequence ID" value="NZ_JXSL01000036.1"/>
</dbReference>
<dbReference type="OrthoDB" id="425753at2"/>
<sequence>MTTTDRDADWVGWCRDQAALLRRLPVAACPVGLDPQALAQEIESGATLKVDQAAGWIFRALLAVVKLAAYDDRGQLQRLDFAQSQLALVWRPGIRRHLDMDDVWLQVREAAGQIRPTAIELPRSCPILLEDMVPRNGGAFDVGTMEAKLLRAGLSRRSA</sequence>
<comment type="caution">
    <text evidence="1">The sequence shown here is derived from an EMBL/GenBank/DDBJ whole genome shotgun (WGS) entry which is preliminary data.</text>
</comment>
<proteinExistence type="predicted"/>
<evidence type="ECO:0000313" key="1">
    <source>
        <dbReference type="EMBL" id="KIL96671.1"/>
    </source>
</evidence>
<evidence type="ECO:0000313" key="2">
    <source>
        <dbReference type="Proteomes" id="UP000031971"/>
    </source>
</evidence>
<accession>A0A0C2UV23</accession>
<keyword evidence="2" id="KW-1185">Reference proteome</keyword>
<dbReference type="Gene3D" id="1.20.1220.20">
    <property type="entry name" value="Uncharcterised protein PF01724"/>
    <property type="match status" value="1"/>
</dbReference>
<dbReference type="EMBL" id="JXSL01000036">
    <property type="protein sequence ID" value="KIL96671.1"/>
    <property type="molecule type" value="Genomic_DNA"/>
</dbReference>
<name>A0A0C2UV23_PARME</name>
<dbReference type="STRING" id="272627.CCC_01934"/>
<reference evidence="1 2" key="1">
    <citation type="submission" date="2015-01" db="EMBL/GenBank/DDBJ databases">
        <title>Genome Sequence of Magnetospirillum magnetotacticum Strain MS-1.</title>
        <authorList>
            <person name="Marinov G.K."/>
            <person name="Smalley M.D."/>
            <person name="DeSalvo G."/>
        </authorList>
    </citation>
    <scope>NUCLEOTIDE SEQUENCE [LARGE SCALE GENOMIC DNA]</scope>
    <source>
        <strain evidence="1 2">MS-1</strain>
    </source>
</reference>
<gene>
    <name evidence="1" type="ORF">CCC_01934</name>
</gene>
<dbReference type="Proteomes" id="UP000031971">
    <property type="component" value="Unassembled WGS sequence"/>
</dbReference>